<dbReference type="Gene3D" id="3.40.390.10">
    <property type="entry name" value="Collagenase (Catalytic Domain)"/>
    <property type="match status" value="1"/>
</dbReference>
<dbReference type="RefSeq" id="WP_111000814.1">
    <property type="nucleotide sequence ID" value="NZ_QKTW01000027.1"/>
</dbReference>
<dbReference type="SUPFAM" id="SSF49299">
    <property type="entry name" value="PKD domain"/>
    <property type="match status" value="1"/>
</dbReference>
<keyword evidence="2" id="KW-0645">Protease</keyword>
<keyword evidence="3" id="KW-0479">Metal-binding</keyword>
<keyword evidence="12" id="KW-1185">Reference proteome</keyword>
<evidence type="ECO:0000256" key="9">
    <source>
        <dbReference type="SAM" id="SignalP"/>
    </source>
</evidence>
<dbReference type="InterPro" id="IPR035986">
    <property type="entry name" value="PKD_dom_sf"/>
</dbReference>
<dbReference type="NCBIfam" id="TIGR04183">
    <property type="entry name" value="Por_Secre_tail"/>
    <property type="match status" value="1"/>
</dbReference>
<dbReference type="Proteomes" id="UP000248745">
    <property type="component" value="Unassembled WGS sequence"/>
</dbReference>
<evidence type="ECO:0000259" key="10">
    <source>
        <dbReference type="PROSITE" id="PS50093"/>
    </source>
</evidence>
<evidence type="ECO:0000256" key="2">
    <source>
        <dbReference type="ARBA" id="ARBA00022670"/>
    </source>
</evidence>
<dbReference type="OrthoDB" id="6278496at2"/>
<dbReference type="Gene3D" id="2.60.120.260">
    <property type="entry name" value="Galactose-binding domain-like"/>
    <property type="match status" value="1"/>
</dbReference>
<dbReference type="Pfam" id="PF21471">
    <property type="entry name" value="Reelin_subrepeat-B"/>
    <property type="match status" value="1"/>
</dbReference>
<dbReference type="PANTHER" id="PTHR47466:SF1">
    <property type="entry name" value="METALLOPROTEASE MEP1 (AFU_ORTHOLOGUE AFUA_1G07730)-RELATED"/>
    <property type="match status" value="1"/>
</dbReference>
<dbReference type="InterPro" id="IPR013783">
    <property type="entry name" value="Ig-like_fold"/>
</dbReference>
<protein>
    <recommendedName>
        <fullName evidence="10">PKD domain-containing protein</fullName>
    </recommendedName>
</protein>
<keyword evidence="6" id="KW-0862">Zinc</keyword>
<dbReference type="Pfam" id="PF05572">
    <property type="entry name" value="Peptidase_M43"/>
    <property type="match status" value="1"/>
</dbReference>
<dbReference type="InterPro" id="IPR026444">
    <property type="entry name" value="Secre_tail"/>
</dbReference>
<dbReference type="InterPro" id="IPR000601">
    <property type="entry name" value="PKD_dom"/>
</dbReference>
<sequence>MKKVILPLCILLGAATTGSAQKACGTDILFQEQLKAHPEIGIYQQQIEQAIAQGLQQMNISKFARTTGGADTTTYDIPIVIHVVHDYGNEYLKDDDIFNAVSYWADVYMKRNADTSDVIQPFKQYVGNAKIRLHLATKDPNGNPTKGITHEHSYLTTNASDVAKIGRWPNTSYLNIWFINTFSSQMAGAAAYAYYPSSAQYYPYYDGVIGLFNYLNYDKAIPHEIGHCLELQHVWGNNNQPGQQCGDDGVDDTPPTKGHMPGCTTAALYDTSCSIGYQKSYTDAITGSSYIINYPDTNNSQNIMDYTYCQKMFTIGQVQRMRTALTSTIAGRNNLYTASNLAATGALAARPDLAPIADFSVEKGVVGGSFTTPERLYFAAANSNIAFSFKNRSWNDTVATGDWTFSNGATPATASSLSVVNVKFSQPGWATIALTAGSNAGSNTITKKMFIADSVGTAAWGYMQNFASAADMANWPMFNYFDNTFAWEAFTGAGYDDNGSIRYRSFDNRTDIYAGNPDGDHDDVFTPAFSLADWGTGSLNLSFYTAGSYKSSGSNDSLEIAYSINGGRSWTTFSSLGGTTLANNGYKNTEFVPGSSSNWAAQTIAVPAAARTTQVFFRFRYLPKSGGNDFYMDKFSITPYATEVAEVATHHDQVKIYPNPTKGAFNMAFTTGNDGKVAYAVRDLSGKTIYTAQQTYAPNSVVEQAIPGNIFPASGFYLVTITIADKTSTQKLIVQ</sequence>
<dbReference type="AlphaFoldDB" id="A0A2W2B493"/>
<dbReference type="EMBL" id="QKTW01000027">
    <property type="protein sequence ID" value="PZF71079.1"/>
    <property type="molecule type" value="Genomic_DNA"/>
</dbReference>
<dbReference type="GO" id="GO:0046872">
    <property type="term" value="F:metal ion binding"/>
    <property type="evidence" value="ECO:0007669"/>
    <property type="project" value="UniProtKB-KW"/>
</dbReference>
<keyword evidence="7" id="KW-0482">Metalloprotease</keyword>
<comment type="caution">
    <text evidence="11">The sequence shown here is derived from an EMBL/GenBank/DDBJ whole genome shotgun (WGS) entry which is preliminary data.</text>
</comment>
<feature type="chain" id="PRO_5016099716" description="PKD domain-containing protein" evidence="9">
    <location>
        <begin position="23"/>
        <end position="735"/>
    </location>
</feature>
<gene>
    <name evidence="11" type="ORF">DN068_20490</name>
</gene>
<dbReference type="Pfam" id="PF18962">
    <property type="entry name" value="Por_Secre_tail"/>
    <property type="match status" value="1"/>
</dbReference>
<evidence type="ECO:0000256" key="1">
    <source>
        <dbReference type="ARBA" id="ARBA00008721"/>
    </source>
</evidence>
<feature type="domain" description="PKD" evidence="10">
    <location>
        <begin position="403"/>
        <end position="458"/>
    </location>
</feature>
<dbReference type="GO" id="GO:0006508">
    <property type="term" value="P:proteolysis"/>
    <property type="evidence" value="ECO:0007669"/>
    <property type="project" value="UniProtKB-KW"/>
</dbReference>
<accession>A0A2W2B493</accession>
<evidence type="ECO:0000313" key="12">
    <source>
        <dbReference type="Proteomes" id="UP000248745"/>
    </source>
</evidence>
<evidence type="ECO:0000256" key="3">
    <source>
        <dbReference type="ARBA" id="ARBA00022723"/>
    </source>
</evidence>
<dbReference type="PROSITE" id="PS50093">
    <property type="entry name" value="PKD"/>
    <property type="match status" value="1"/>
</dbReference>
<evidence type="ECO:0000256" key="7">
    <source>
        <dbReference type="ARBA" id="ARBA00023049"/>
    </source>
</evidence>
<dbReference type="InterPro" id="IPR049419">
    <property type="entry name" value="Reelin_subrepeat-B"/>
</dbReference>
<dbReference type="GO" id="GO:0008237">
    <property type="term" value="F:metallopeptidase activity"/>
    <property type="evidence" value="ECO:0007669"/>
    <property type="project" value="UniProtKB-KW"/>
</dbReference>
<proteinExistence type="inferred from homology"/>
<reference evidence="11 12" key="1">
    <citation type="submission" date="2018-06" db="EMBL/GenBank/DDBJ databases">
        <title>Mucibacter soli gen. nov., sp. nov., a new member of the family Chitinophagaceae producing mucin.</title>
        <authorList>
            <person name="Kim M.-K."/>
            <person name="Park S."/>
            <person name="Kim T.-S."/>
            <person name="Joung Y."/>
            <person name="Han J.-H."/>
            <person name="Kim S.B."/>
        </authorList>
    </citation>
    <scope>NUCLEOTIDE SEQUENCE [LARGE SCALE GENOMIC DNA]</scope>
    <source>
        <strain evidence="11 12">R1-15</strain>
    </source>
</reference>
<keyword evidence="4 9" id="KW-0732">Signal</keyword>
<evidence type="ECO:0000256" key="4">
    <source>
        <dbReference type="ARBA" id="ARBA00022729"/>
    </source>
</evidence>
<evidence type="ECO:0000256" key="6">
    <source>
        <dbReference type="ARBA" id="ARBA00022833"/>
    </source>
</evidence>
<keyword evidence="8" id="KW-1015">Disulfide bond</keyword>
<dbReference type="SUPFAM" id="SSF55486">
    <property type="entry name" value="Metalloproteases ('zincins'), catalytic domain"/>
    <property type="match status" value="1"/>
</dbReference>
<feature type="signal peptide" evidence="9">
    <location>
        <begin position="1"/>
        <end position="22"/>
    </location>
</feature>
<keyword evidence="5" id="KW-0378">Hydrolase</keyword>
<evidence type="ECO:0000256" key="5">
    <source>
        <dbReference type="ARBA" id="ARBA00022801"/>
    </source>
</evidence>
<evidence type="ECO:0000313" key="11">
    <source>
        <dbReference type="EMBL" id="PZF71079.1"/>
    </source>
</evidence>
<dbReference type="InterPro" id="IPR008754">
    <property type="entry name" value="Peptidase_M43"/>
</dbReference>
<dbReference type="PANTHER" id="PTHR47466">
    <property type="match status" value="1"/>
</dbReference>
<dbReference type="Gene3D" id="2.60.40.10">
    <property type="entry name" value="Immunoglobulins"/>
    <property type="match status" value="1"/>
</dbReference>
<comment type="similarity">
    <text evidence="1">Belongs to the peptidase M43B family.</text>
</comment>
<name>A0A2W2B493_9BACT</name>
<evidence type="ECO:0000256" key="8">
    <source>
        <dbReference type="ARBA" id="ARBA00023157"/>
    </source>
</evidence>
<dbReference type="InterPro" id="IPR024079">
    <property type="entry name" value="MetalloPept_cat_dom_sf"/>
</dbReference>
<organism evidence="11 12">
    <name type="scientific">Taibaiella soli</name>
    <dbReference type="NCBI Taxonomy" id="1649169"/>
    <lineage>
        <taxon>Bacteria</taxon>
        <taxon>Pseudomonadati</taxon>
        <taxon>Bacteroidota</taxon>
        <taxon>Chitinophagia</taxon>
        <taxon>Chitinophagales</taxon>
        <taxon>Chitinophagaceae</taxon>
        <taxon>Taibaiella</taxon>
    </lineage>
</organism>